<gene>
    <name evidence="4" type="ORF">WJX84_008389</name>
</gene>
<dbReference type="GO" id="GO:0045053">
    <property type="term" value="P:protein retention in Golgi apparatus"/>
    <property type="evidence" value="ECO:0007669"/>
    <property type="project" value="TreeGrafter"/>
</dbReference>
<feature type="compositionally biased region" description="Low complexity" evidence="2">
    <location>
        <begin position="332"/>
        <end position="346"/>
    </location>
</feature>
<sequence>MALRVMQDPHPDGVYGPCQVAGSVGKGLAIMSMDQEYVNRFHQQPLTYQQRLLQGLQAAGVGSYEGVIGVVKLPIDGWQDSGLLGLVEGIAKGAAGLLLKPPSGVLECFSKTISGLAIGIRTWGDEAVRLPRTRIRSPRHFAAFADDSGELVEFQQWQMTLQRADKGRYASDKVVDYLRNKPDKALIITEHHIVYMNTKRKQVRWAFSLSHLTHVSSHRLVVFLHHSLALAVWPVSAEHAVRLPARKRVECRSRDLHQSLLVKLNQARAQHNGTEAQTSPTAKQQSPSGAGNLQIMHRRPPVRKTSGGSLRMRQHDRPSSAGEADSSAFSRASTDGADSQASSAADIGPTEHFDSAPHSFPSQQQPQSPHFPSSSWNFSEAQSQDSWAQRAGRDSLWGPEQAPSVGGRRLRRQLTGPKPRMDTSHQPGIPQLHTSQPQIPGLQPQSQTQPFGSQTQSSSSQPQNFGAFAPMQNAPRMESIPESPRQSLPSAEVRRWSAAPVGPPDPLARPSVGLPQPTGPGRGVRPGGLTSDPVGLARASVPAQGRFAGATPADSWAAPPPVGSLREHYGAAQYGTQQEGSYPVPPPIRTHGTPAGFRNDPPTATISVVAGSGSSAIRAGPIGGPPPSVAFQTLPAQGSQPGHASQGRYQSPGQHQYQPTAGPSSMAHVGQVPYAAPAAEPEKGAKGKGVAAAASSSGGSCSEHLRAIGLLCQASAISGPNSALSNQHLRSMRMLCQACLSDAGRAHGDGRAVVESIQSLIDTQPGGKNLSSAPSRFWPLCRGIVIQHQPCFPLDRPMLLVFHGKSQSKCLHMAQRLLWVSLGTTSRSMSVAAVY</sequence>
<organism evidence="4 5">
    <name type="scientific">Apatococcus fuscideae</name>
    <dbReference type="NCBI Taxonomy" id="2026836"/>
    <lineage>
        <taxon>Eukaryota</taxon>
        <taxon>Viridiplantae</taxon>
        <taxon>Chlorophyta</taxon>
        <taxon>core chlorophytes</taxon>
        <taxon>Trebouxiophyceae</taxon>
        <taxon>Chlorellales</taxon>
        <taxon>Chlorellaceae</taxon>
        <taxon>Apatococcus</taxon>
    </lineage>
</organism>
<dbReference type="PANTHER" id="PTHR16166">
    <property type="entry name" value="VACUOLAR PROTEIN SORTING-ASSOCIATED PROTEIN VPS13"/>
    <property type="match status" value="1"/>
</dbReference>
<accession>A0AAW1SZ10</accession>
<feature type="region of interest" description="Disordered" evidence="2">
    <location>
        <begin position="617"/>
        <end position="668"/>
    </location>
</feature>
<feature type="compositionally biased region" description="Polar residues" evidence="2">
    <location>
        <begin position="270"/>
        <end position="291"/>
    </location>
</feature>
<dbReference type="InterPro" id="IPR026847">
    <property type="entry name" value="VPS13"/>
</dbReference>
<dbReference type="GO" id="GO:0006623">
    <property type="term" value="P:protein targeting to vacuole"/>
    <property type="evidence" value="ECO:0007669"/>
    <property type="project" value="TreeGrafter"/>
</dbReference>
<feature type="compositionally biased region" description="Polar residues" evidence="2">
    <location>
        <begin position="376"/>
        <end position="387"/>
    </location>
</feature>
<name>A0AAW1SZ10_9CHLO</name>
<reference evidence="4 5" key="1">
    <citation type="journal article" date="2024" name="Nat. Commun.">
        <title>Phylogenomics reveals the evolutionary origins of lichenization in chlorophyte algae.</title>
        <authorList>
            <person name="Puginier C."/>
            <person name="Libourel C."/>
            <person name="Otte J."/>
            <person name="Skaloud P."/>
            <person name="Haon M."/>
            <person name="Grisel S."/>
            <person name="Petersen M."/>
            <person name="Berrin J.G."/>
            <person name="Delaux P.M."/>
            <person name="Dal Grande F."/>
            <person name="Keller J."/>
        </authorList>
    </citation>
    <scope>NUCLEOTIDE SEQUENCE [LARGE SCALE GENOMIC DNA]</scope>
    <source>
        <strain evidence="4 5">SAG 2523</strain>
    </source>
</reference>
<comment type="caution">
    <text evidence="4">The sequence shown here is derived from an EMBL/GenBank/DDBJ whole genome shotgun (WGS) entry which is preliminary data.</text>
</comment>
<evidence type="ECO:0000259" key="3">
    <source>
        <dbReference type="Pfam" id="PF25037"/>
    </source>
</evidence>
<dbReference type="AlphaFoldDB" id="A0AAW1SZ10"/>
<evidence type="ECO:0000313" key="5">
    <source>
        <dbReference type="Proteomes" id="UP001485043"/>
    </source>
</evidence>
<dbReference type="Pfam" id="PF25037">
    <property type="entry name" value="VPS13_C"/>
    <property type="match status" value="1"/>
</dbReference>
<keyword evidence="5" id="KW-1185">Reference proteome</keyword>
<evidence type="ECO:0000256" key="2">
    <source>
        <dbReference type="SAM" id="MobiDB-lite"/>
    </source>
</evidence>
<dbReference type="PANTHER" id="PTHR16166:SF93">
    <property type="entry name" value="INTERMEMBRANE LIPID TRANSFER PROTEIN VPS13"/>
    <property type="match status" value="1"/>
</dbReference>
<proteinExistence type="inferred from homology"/>
<feature type="compositionally biased region" description="Polar residues" evidence="2">
    <location>
        <begin position="630"/>
        <end position="663"/>
    </location>
</feature>
<protein>
    <recommendedName>
        <fullName evidence="3">Intermembrane lipid transfer protein VPS13-like C-terminal domain-containing protein</fullName>
    </recommendedName>
</protein>
<feature type="domain" description="Intermembrane lipid transfer protein VPS13-like C-terminal" evidence="3">
    <location>
        <begin position="158"/>
        <end position="219"/>
    </location>
</feature>
<feature type="compositionally biased region" description="Low complexity" evidence="2">
    <location>
        <begin position="443"/>
        <end position="463"/>
    </location>
</feature>
<comment type="similarity">
    <text evidence="1">Belongs to the VPS13 family.</text>
</comment>
<dbReference type="InterPro" id="IPR056748">
    <property type="entry name" value="VPS13-like_C"/>
</dbReference>
<feature type="compositionally biased region" description="Low complexity" evidence="2">
    <location>
        <begin position="357"/>
        <end position="375"/>
    </location>
</feature>
<dbReference type="EMBL" id="JALJOV010000693">
    <property type="protein sequence ID" value="KAK9861847.1"/>
    <property type="molecule type" value="Genomic_DNA"/>
</dbReference>
<evidence type="ECO:0000313" key="4">
    <source>
        <dbReference type="EMBL" id="KAK9861847.1"/>
    </source>
</evidence>
<feature type="region of interest" description="Disordered" evidence="2">
    <location>
        <begin position="270"/>
        <end position="530"/>
    </location>
</feature>
<dbReference type="Proteomes" id="UP001485043">
    <property type="component" value="Unassembled WGS sequence"/>
</dbReference>
<evidence type="ECO:0000256" key="1">
    <source>
        <dbReference type="ARBA" id="ARBA00006545"/>
    </source>
</evidence>